<dbReference type="GO" id="GO:0046872">
    <property type="term" value="F:metal ion binding"/>
    <property type="evidence" value="ECO:0007669"/>
    <property type="project" value="UniProtKB-KW"/>
</dbReference>
<dbReference type="InterPro" id="IPR013149">
    <property type="entry name" value="ADH-like_C"/>
</dbReference>
<reference evidence="11" key="1">
    <citation type="journal article" date="1997" name="Nucleic Acids Res.">
        <title>tRNAscan-SE: a program for improved detection of transfer RNA genes in genomic sequence.</title>
        <authorList>
            <person name="Lowe T.M."/>
            <person name="Eddy S.R."/>
        </authorList>
    </citation>
    <scope>NUCLEOTIDE SEQUENCE [LARGE SCALE GENOMIC DNA]</scope>
    <source>
        <strain evidence="11">r\B97-61/B2</strain>
    </source>
</reference>
<dbReference type="PANTHER" id="PTHR43880:SF38">
    <property type="entry name" value="ALCOHOL DEHYDROGENASE-RELATED"/>
    <property type="match status" value="1"/>
</dbReference>
<dbReference type="CDD" id="cd08277">
    <property type="entry name" value="liver_alcohol_DH_like"/>
    <property type="match status" value="1"/>
</dbReference>
<sequence>MSNSSSQLITCKVSLEFSKVVLIKTVLSYCFSLNSEGWDYSYFLLFFATLISLMLVLWSNMAAIVCWGKGEPLKVEEIQVEPPKSSEVRVKMLCASVCHSDILSTRGFPSPLFPRVMGHEGVGVVESICEEVNGLKQGDVVIPTYVAECQTCENCTSENTNLCLTYPLTLNCLMLDGTSRMSIRGQSLYHTFSCATWSEYMVINANYVVKIHPSIAPSHASFLSCGYSTGFGAAWKDAKVEEGSSVAVFGLGTVGLGVVEGARIQGATKIIGIDKNPRKKENGHVFGMTDFINPDGSDKYSICESVRALTDGKGVDYSFECSGVAPLVNEAIESTKIGTGKTILMGIGDHQSLQINFLPLLCGRTLKGCVYGGIKTISDLPILLEKCRNKEIHLDELLTHEVQLEDINKAFELLKQPDCVKVLVKI</sequence>
<dbReference type="GO" id="GO:0016491">
    <property type="term" value="F:oxidoreductase activity"/>
    <property type="evidence" value="ECO:0007669"/>
    <property type="project" value="UniProtKB-KW"/>
</dbReference>
<dbReference type="RefSeq" id="XP_017977918.1">
    <property type="nucleotide sequence ID" value="XM_018122429.1"/>
</dbReference>
<evidence type="ECO:0000259" key="9">
    <source>
        <dbReference type="Pfam" id="PF00107"/>
    </source>
</evidence>
<dbReference type="FunFam" id="3.90.180.10:FF:000067">
    <property type="entry name" value="alcohol dehydrogenase 1-like isoform X1"/>
    <property type="match status" value="1"/>
</dbReference>
<dbReference type="Pfam" id="PF08240">
    <property type="entry name" value="ADH_N"/>
    <property type="match status" value="1"/>
</dbReference>
<reference evidence="12" key="2">
    <citation type="submission" date="2025-08" db="UniProtKB">
        <authorList>
            <consortium name="RefSeq"/>
        </authorList>
    </citation>
    <scope>IDENTIFICATION</scope>
</reference>
<keyword evidence="6" id="KW-0520">NAD</keyword>
<dbReference type="KEGG" id="tcc:18599593"/>
<evidence type="ECO:0000256" key="3">
    <source>
        <dbReference type="ARBA" id="ARBA00022723"/>
    </source>
</evidence>
<dbReference type="SUPFAM" id="SSF51735">
    <property type="entry name" value="NAD(P)-binding Rossmann-fold domains"/>
    <property type="match status" value="1"/>
</dbReference>
<keyword evidence="8" id="KW-1133">Transmembrane helix</keyword>
<keyword evidence="8" id="KW-0472">Membrane</keyword>
<dbReference type="Gene3D" id="3.40.50.720">
    <property type="entry name" value="NAD(P)-binding Rossmann-like Domain"/>
    <property type="match status" value="1"/>
</dbReference>
<evidence type="ECO:0000256" key="5">
    <source>
        <dbReference type="ARBA" id="ARBA00023002"/>
    </source>
</evidence>
<dbReference type="InterPro" id="IPR013154">
    <property type="entry name" value="ADH-like_N"/>
</dbReference>
<dbReference type="Proteomes" id="UP000694886">
    <property type="component" value="Chromosome 5"/>
</dbReference>
<feature type="domain" description="Alcohol dehydrogenase-like C-terminal" evidence="9">
    <location>
        <begin position="254"/>
        <end position="378"/>
    </location>
</feature>
<evidence type="ECO:0000313" key="11">
    <source>
        <dbReference type="Proteomes" id="UP000694886"/>
    </source>
</evidence>
<evidence type="ECO:0000313" key="12">
    <source>
        <dbReference type="RefSeq" id="XP_017977918.1"/>
    </source>
</evidence>
<evidence type="ECO:0000256" key="4">
    <source>
        <dbReference type="ARBA" id="ARBA00022833"/>
    </source>
</evidence>
<dbReference type="AlphaFoldDB" id="A0AB32WF51"/>
<gene>
    <name evidence="12" type="primary">LOC18599593</name>
</gene>
<dbReference type="Pfam" id="PF00107">
    <property type="entry name" value="ADH_zinc_N"/>
    <property type="match status" value="1"/>
</dbReference>
<accession>A0AB32WF51</accession>
<keyword evidence="3" id="KW-0479">Metal-binding</keyword>
<evidence type="ECO:0000256" key="8">
    <source>
        <dbReference type="SAM" id="Phobius"/>
    </source>
</evidence>
<name>A0AB32WF51_THECC</name>
<proteinExistence type="inferred from homology"/>
<evidence type="ECO:0000256" key="6">
    <source>
        <dbReference type="ARBA" id="ARBA00023027"/>
    </source>
</evidence>
<dbReference type="InterPro" id="IPR036291">
    <property type="entry name" value="NAD(P)-bd_dom_sf"/>
</dbReference>
<dbReference type="Gene3D" id="3.90.180.10">
    <property type="entry name" value="Medium-chain alcohol dehydrogenases, catalytic domain"/>
    <property type="match status" value="1"/>
</dbReference>
<evidence type="ECO:0000256" key="7">
    <source>
        <dbReference type="ARBA" id="ARBA00060764"/>
    </source>
</evidence>
<keyword evidence="4" id="KW-0862">Zinc</keyword>
<comment type="subunit">
    <text evidence="2">Homodimer.</text>
</comment>
<comment type="similarity">
    <text evidence="7">Belongs to the zinc-containing alcohol dehydrogenase family. Class-IV subfamily.</text>
</comment>
<dbReference type="GeneID" id="18599593"/>
<comment type="cofactor">
    <cofactor evidence="1">
        <name>Zn(2+)</name>
        <dbReference type="ChEBI" id="CHEBI:29105"/>
    </cofactor>
</comment>
<keyword evidence="8" id="KW-0812">Transmembrane</keyword>
<dbReference type="PANTHER" id="PTHR43880">
    <property type="entry name" value="ALCOHOL DEHYDROGENASE"/>
    <property type="match status" value="1"/>
</dbReference>
<evidence type="ECO:0000256" key="1">
    <source>
        <dbReference type="ARBA" id="ARBA00001947"/>
    </source>
</evidence>
<dbReference type="SUPFAM" id="SSF50129">
    <property type="entry name" value="GroES-like"/>
    <property type="match status" value="2"/>
</dbReference>
<protein>
    <submittedName>
        <fullName evidence="12">Alcohol dehydrogenase-like 2</fullName>
    </submittedName>
</protein>
<dbReference type="InterPro" id="IPR011032">
    <property type="entry name" value="GroES-like_sf"/>
</dbReference>
<evidence type="ECO:0000256" key="2">
    <source>
        <dbReference type="ARBA" id="ARBA00011738"/>
    </source>
</evidence>
<feature type="transmembrane region" description="Helical" evidence="8">
    <location>
        <begin position="42"/>
        <end position="67"/>
    </location>
</feature>
<dbReference type="FunFam" id="3.40.50.720:FF:000003">
    <property type="entry name" value="S-(hydroxymethyl)glutathione dehydrogenase"/>
    <property type="match status" value="1"/>
</dbReference>
<dbReference type="Gramene" id="Tc05v2_t018180.1">
    <property type="protein sequence ID" value="Tc05v2_p018180.1"/>
    <property type="gene ID" value="Tc05v2_g018180"/>
</dbReference>
<organism evidence="11 12">
    <name type="scientific">Theobroma cacao</name>
    <name type="common">Cacao</name>
    <name type="synonym">Cocoa</name>
    <dbReference type="NCBI Taxonomy" id="3641"/>
    <lineage>
        <taxon>Eukaryota</taxon>
        <taxon>Viridiplantae</taxon>
        <taxon>Streptophyta</taxon>
        <taxon>Embryophyta</taxon>
        <taxon>Tracheophyta</taxon>
        <taxon>Spermatophyta</taxon>
        <taxon>Magnoliopsida</taxon>
        <taxon>eudicotyledons</taxon>
        <taxon>Gunneridae</taxon>
        <taxon>Pentapetalae</taxon>
        <taxon>rosids</taxon>
        <taxon>malvids</taxon>
        <taxon>Malvales</taxon>
        <taxon>Malvaceae</taxon>
        <taxon>Byttnerioideae</taxon>
        <taxon>Theobroma</taxon>
    </lineage>
</organism>
<keyword evidence="5" id="KW-0560">Oxidoreductase</keyword>
<feature type="domain" description="Alcohol dehydrogenase-like N-terminal" evidence="10">
    <location>
        <begin position="85"/>
        <end position="212"/>
    </location>
</feature>
<evidence type="ECO:0000259" key="10">
    <source>
        <dbReference type="Pfam" id="PF08240"/>
    </source>
</evidence>